<keyword evidence="3 6" id="KW-0812">Transmembrane</keyword>
<dbReference type="Gene3D" id="1.20.1250.20">
    <property type="entry name" value="MFS general substrate transporter like domains"/>
    <property type="match status" value="1"/>
</dbReference>
<keyword evidence="4 6" id="KW-1133">Transmembrane helix</keyword>
<feature type="transmembrane region" description="Helical" evidence="6">
    <location>
        <begin position="378"/>
        <end position="400"/>
    </location>
</feature>
<name>A0ABP6Z1V4_9ACTN</name>
<dbReference type="Pfam" id="PF07690">
    <property type="entry name" value="MFS_1"/>
    <property type="match status" value="1"/>
</dbReference>
<gene>
    <name evidence="8" type="ORF">GCM10022235_79440</name>
</gene>
<evidence type="ECO:0000313" key="8">
    <source>
        <dbReference type="EMBL" id="GAA3596160.1"/>
    </source>
</evidence>
<dbReference type="Proteomes" id="UP001501222">
    <property type="component" value="Unassembled WGS sequence"/>
</dbReference>
<dbReference type="InterPro" id="IPR020846">
    <property type="entry name" value="MFS_dom"/>
</dbReference>
<feature type="transmembrane region" description="Helical" evidence="6">
    <location>
        <begin position="223"/>
        <end position="250"/>
    </location>
</feature>
<dbReference type="RefSeq" id="WP_344849515.1">
    <property type="nucleotide sequence ID" value="NZ_BAABAA010000019.1"/>
</dbReference>
<proteinExistence type="predicted"/>
<feature type="transmembrane region" description="Helical" evidence="6">
    <location>
        <begin position="142"/>
        <end position="162"/>
    </location>
</feature>
<evidence type="ECO:0000259" key="7">
    <source>
        <dbReference type="PROSITE" id="PS50850"/>
    </source>
</evidence>
<feature type="transmembrane region" description="Helical" evidence="6">
    <location>
        <begin position="313"/>
        <end position="336"/>
    </location>
</feature>
<dbReference type="PANTHER" id="PTHR43385">
    <property type="entry name" value="RIBOFLAVIN TRANSPORTER RIBJ"/>
    <property type="match status" value="1"/>
</dbReference>
<feature type="transmembrane region" description="Helical" evidence="6">
    <location>
        <begin position="48"/>
        <end position="70"/>
    </location>
</feature>
<evidence type="ECO:0000256" key="3">
    <source>
        <dbReference type="ARBA" id="ARBA00022692"/>
    </source>
</evidence>
<evidence type="ECO:0000256" key="5">
    <source>
        <dbReference type="ARBA" id="ARBA00023136"/>
    </source>
</evidence>
<protein>
    <submittedName>
        <fullName evidence="8">MFS transporter</fullName>
    </submittedName>
</protein>
<dbReference type="PANTHER" id="PTHR43385:SF1">
    <property type="entry name" value="RIBOFLAVIN TRANSPORTER RIBJ"/>
    <property type="match status" value="1"/>
</dbReference>
<keyword evidence="2" id="KW-0813">Transport</keyword>
<dbReference type="InterPro" id="IPR036259">
    <property type="entry name" value="MFS_trans_sf"/>
</dbReference>
<feature type="domain" description="Major facilitator superfamily (MFS) profile" evidence="7">
    <location>
        <begin position="16"/>
        <end position="404"/>
    </location>
</feature>
<dbReference type="EMBL" id="BAABAA010000019">
    <property type="protein sequence ID" value="GAA3596160.1"/>
    <property type="molecule type" value="Genomic_DNA"/>
</dbReference>
<feature type="transmembrane region" description="Helical" evidence="6">
    <location>
        <begin position="174"/>
        <end position="194"/>
    </location>
</feature>
<reference evidence="9" key="1">
    <citation type="journal article" date="2019" name="Int. J. Syst. Evol. Microbiol.">
        <title>The Global Catalogue of Microorganisms (GCM) 10K type strain sequencing project: providing services to taxonomists for standard genome sequencing and annotation.</title>
        <authorList>
            <consortium name="The Broad Institute Genomics Platform"/>
            <consortium name="The Broad Institute Genome Sequencing Center for Infectious Disease"/>
            <person name="Wu L."/>
            <person name="Ma J."/>
        </authorList>
    </citation>
    <scope>NUCLEOTIDE SEQUENCE [LARGE SCALE GENOMIC DNA]</scope>
    <source>
        <strain evidence="9">JCM 16928</strain>
    </source>
</reference>
<evidence type="ECO:0000313" key="9">
    <source>
        <dbReference type="Proteomes" id="UP001501222"/>
    </source>
</evidence>
<dbReference type="InterPro" id="IPR052983">
    <property type="entry name" value="MFS_Riboflavin_Transporter"/>
</dbReference>
<organism evidence="8 9">
    <name type="scientific">Kribbella ginsengisoli</name>
    <dbReference type="NCBI Taxonomy" id="363865"/>
    <lineage>
        <taxon>Bacteria</taxon>
        <taxon>Bacillati</taxon>
        <taxon>Actinomycetota</taxon>
        <taxon>Actinomycetes</taxon>
        <taxon>Propionibacteriales</taxon>
        <taxon>Kribbellaceae</taxon>
        <taxon>Kribbella</taxon>
    </lineage>
</organism>
<sequence>MSAQLGSSVSRGSHPVVVAALAITQTAGYGVLYYVFGVFLGPMSAELGISTATSAGALTLAILVSCVMSVPVGRWLDRRGAHLLMTAGSLLASVAVLAWSQVQNVAQLYAVFALIGVASAMVLYGPAIAVLVAVLEPKRRTNALLVVTLVAGLASTIFIPLAGLLIRTHGWREALLILGLAHNLLTVPLHALALRGTRPTHTKTAADRTEHSRAIRAALRDGGFWLITTGFVLHSGAIAIVSVHLVLFLGDLGYKPAVAAGLTGLLGLYSVTGRLVTSVLQRWLDMSTIVARTFLIQCFAIGVLPLLGRSALGAAVCIVLFGLGFGVSTLATPAILLDRYGAAGYGTISGALATPVLAARAIGPLGAAVLATTAGYRYTMVPVSLALAAASVCLMFVRYVPEPVPR</sequence>
<dbReference type="SUPFAM" id="SSF103473">
    <property type="entry name" value="MFS general substrate transporter"/>
    <property type="match status" value="1"/>
</dbReference>
<feature type="transmembrane region" description="Helical" evidence="6">
    <location>
        <begin position="256"/>
        <end position="277"/>
    </location>
</feature>
<feature type="transmembrane region" description="Helical" evidence="6">
    <location>
        <begin position="108"/>
        <end position="135"/>
    </location>
</feature>
<feature type="transmembrane region" description="Helical" evidence="6">
    <location>
        <begin position="82"/>
        <end position="102"/>
    </location>
</feature>
<keyword evidence="5 6" id="KW-0472">Membrane</keyword>
<feature type="transmembrane region" description="Helical" evidence="6">
    <location>
        <begin position="12"/>
        <end position="36"/>
    </location>
</feature>
<evidence type="ECO:0000256" key="1">
    <source>
        <dbReference type="ARBA" id="ARBA00004651"/>
    </source>
</evidence>
<feature type="transmembrane region" description="Helical" evidence="6">
    <location>
        <begin position="348"/>
        <end position="372"/>
    </location>
</feature>
<accession>A0ABP6Z1V4</accession>
<comment type="subcellular location">
    <subcellularLocation>
        <location evidence="1">Cell membrane</location>
        <topology evidence="1">Multi-pass membrane protein</topology>
    </subcellularLocation>
</comment>
<dbReference type="PROSITE" id="PS50850">
    <property type="entry name" value="MFS"/>
    <property type="match status" value="1"/>
</dbReference>
<dbReference type="InterPro" id="IPR011701">
    <property type="entry name" value="MFS"/>
</dbReference>
<evidence type="ECO:0000256" key="6">
    <source>
        <dbReference type="SAM" id="Phobius"/>
    </source>
</evidence>
<comment type="caution">
    <text evidence="8">The sequence shown here is derived from an EMBL/GenBank/DDBJ whole genome shotgun (WGS) entry which is preliminary data.</text>
</comment>
<evidence type="ECO:0000256" key="4">
    <source>
        <dbReference type="ARBA" id="ARBA00022989"/>
    </source>
</evidence>
<keyword evidence="9" id="KW-1185">Reference proteome</keyword>
<evidence type="ECO:0000256" key="2">
    <source>
        <dbReference type="ARBA" id="ARBA00022448"/>
    </source>
</evidence>
<feature type="transmembrane region" description="Helical" evidence="6">
    <location>
        <begin position="289"/>
        <end position="307"/>
    </location>
</feature>